<accession>C7RID4</accession>
<proteinExistence type="predicted"/>
<feature type="region of interest" description="Disordered" evidence="1">
    <location>
        <begin position="66"/>
        <end position="91"/>
    </location>
</feature>
<sequence length="91" mass="9423">MNSPNVVIINGVNNGVGGNDWSATGSPAANSAAHNKRRATENRVFLGDDAPTPAVVVVPSGQNAAPYYGSPAEESASRNAARANAYRQRND</sequence>
<dbReference type="AlphaFoldDB" id="C7RID4"/>
<dbReference type="KEGG" id="app:CAP2UW1_0020"/>
<reference evidence="2" key="2">
    <citation type="submission" date="2009-09" db="EMBL/GenBank/DDBJ databases">
        <title>Complete sequence of chromosome of Candidatus Accumulibacter phosphatis clade IIA str. UW-1.</title>
        <authorList>
            <consortium name="US DOE Joint Genome Institute"/>
            <person name="Martin H.G."/>
            <person name="Ivanova N."/>
            <person name="Kunin V."/>
            <person name="Warnecke F."/>
            <person name="Barry K."/>
            <person name="He S."/>
            <person name="Salamov A."/>
            <person name="Szeto E."/>
            <person name="Dalin E."/>
            <person name="Pangilinan J.L."/>
            <person name="Lapidus A."/>
            <person name="Lowry S."/>
            <person name="Kyrpides N.C."/>
            <person name="McMahon K.D."/>
            <person name="Hugenholtz P."/>
        </authorList>
    </citation>
    <scope>NUCLEOTIDE SEQUENCE [LARGE SCALE GENOMIC DNA]</scope>
    <source>
        <strain evidence="2">UW-1</strain>
    </source>
</reference>
<organism evidence="2">
    <name type="scientific">Accumulibacter regalis</name>
    <dbReference type="NCBI Taxonomy" id="522306"/>
    <lineage>
        <taxon>Bacteria</taxon>
        <taxon>Pseudomonadati</taxon>
        <taxon>Pseudomonadota</taxon>
        <taxon>Betaproteobacteria</taxon>
        <taxon>Candidatus Accumulibacter</taxon>
    </lineage>
</organism>
<protein>
    <submittedName>
        <fullName evidence="2">Uncharacterized protein</fullName>
    </submittedName>
</protein>
<dbReference type="EMBL" id="CP001715">
    <property type="protein sequence ID" value="ACV33394.1"/>
    <property type="molecule type" value="Genomic_DNA"/>
</dbReference>
<name>C7RID4_ACCRE</name>
<evidence type="ECO:0000256" key="1">
    <source>
        <dbReference type="SAM" id="MobiDB-lite"/>
    </source>
</evidence>
<gene>
    <name evidence="2" type="ordered locus">CAP2UW1_0020</name>
</gene>
<dbReference type="HOGENOM" id="CLU_2420226_0_0_4"/>
<dbReference type="STRING" id="522306.CAP2UW1_0020"/>
<reference evidence="2" key="1">
    <citation type="submission" date="2009-08" db="EMBL/GenBank/DDBJ databases">
        <authorList>
            <consortium name="US DOE Joint Genome Institute"/>
            <person name="Lucas S."/>
            <person name="Copeland A."/>
            <person name="Lapidus A."/>
            <person name="Glavina del Rio T."/>
            <person name="Dalin E."/>
            <person name="Tice H."/>
            <person name="Bruce D."/>
            <person name="Barry K."/>
            <person name="Pitluck S."/>
            <person name="Lowry S."/>
            <person name="Larimer F."/>
            <person name="Land M."/>
            <person name="Hauser L."/>
            <person name="Kyrpides N."/>
            <person name="Ivanova N."/>
            <person name="McMahon K.D."/>
            <person name="Hugenholtz P."/>
        </authorList>
    </citation>
    <scope>NUCLEOTIDE SEQUENCE</scope>
    <source>
        <strain evidence="2">UW-1</strain>
    </source>
</reference>
<feature type="compositionally biased region" description="Low complexity" evidence="1">
    <location>
        <begin position="72"/>
        <end position="85"/>
    </location>
</feature>
<evidence type="ECO:0000313" key="2">
    <source>
        <dbReference type="EMBL" id="ACV33394.1"/>
    </source>
</evidence>